<comment type="caution">
    <text evidence="2">The sequence shown here is derived from an EMBL/GenBank/DDBJ whole genome shotgun (WGS) entry which is preliminary data.</text>
</comment>
<reference evidence="2" key="1">
    <citation type="journal article" date="2020" name="Phytopathology">
        <title>Genome Sequence Resources of Colletotrichum truncatum, C. plurivorum, C. musicola, and C. sojae: Four Species Pathogenic to Soybean (Glycine max).</title>
        <authorList>
            <person name="Rogerio F."/>
            <person name="Boufleur T.R."/>
            <person name="Ciampi-Guillardi M."/>
            <person name="Sukno S.A."/>
            <person name="Thon M.R."/>
            <person name="Massola Junior N.S."/>
            <person name="Baroncelli R."/>
        </authorList>
    </citation>
    <scope>NUCLEOTIDE SEQUENCE</scope>
    <source>
        <strain evidence="2">LFN00145</strain>
    </source>
</reference>
<proteinExistence type="predicted"/>
<dbReference type="Proteomes" id="UP000654918">
    <property type="component" value="Unassembled WGS sequence"/>
</dbReference>
<dbReference type="EMBL" id="WIGO01000014">
    <property type="protein sequence ID" value="KAF6839241.1"/>
    <property type="molecule type" value="Genomic_DNA"/>
</dbReference>
<name>A0A8H6KXU8_9PEZI</name>
<keyword evidence="3" id="KW-1185">Reference proteome</keyword>
<dbReference type="AlphaFoldDB" id="A0A8H6KXU8"/>
<feature type="compositionally biased region" description="Low complexity" evidence="1">
    <location>
        <begin position="212"/>
        <end position="221"/>
    </location>
</feature>
<organism evidence="2 3">
    <name type="scientific">Colletotrichum plurivorum</name>
    <dbReference type="NCBI Taxonomy" id="2175906"/>
    <lineage>
        <taxon>Eukaryota</taxon>
        <taxon>Fungi</taxon>
        <taxon>Dikarya</taxon>
        <taxon>Ascomycota</taxon>
        <taxon>Pezizomycotina</taxon>
        <taxon>Sordariomycetes</taxon>
        <taxon>Hypocreomycetidae</taxon>
        <taxon>Glomerellales</taxon>
        <taxon>Glomerellaceae</taxon>
        <taxon>Colletotrichum</taxon>
        <taxon>Colletotrichum orchidearum species complex</taxon>
    </lineage>
</organism>
<evidence type="ECO:0000313" key="3">
    <source>
        <dbReference type="Proteomes" id="UP000654918"/>
    </source>
</evidence>
<evidence type="ECO:0000256" key="1">
    <source>
        <dbReference type="SAM" id="MobiDB-lite"/>
    </source>
</evidence>
<feature type="region of interest" description="Disordered" evidence="1">
    <location>
        <begin position="114"/>
        <end position="165"/>
    </location>
</feature>
<protein>
    <submittedName>
        <fullName evidence="2">Uncharacterized protein</fullName>
    </submittedName>
</protein>
<gene>
    <name evidence="2" type="ORF">CPLU01_01979</name>
</gene>
<feature type="region of interest" description="Disordered" evidence="1">
    <location>
        <begin position="205"/>
        <end position="228"/>
    </location>
</feature>
<accession>A0A8H6KXU8</accession>
<evidence type="ECO:0000313" key="2">
    <source>
        <dbReference type="EMBL" id="KAF6839241.1"/>
    </source>
</evidence>
<sequence length="228" mass="23745">MAKFNKVTGVQRWILGRDLVILHVEQAGGSRANPDEAGMGPAEASEPAAVQTTRWRQSPEMLGQLFLNHTVCGQSPARFSTSQSMILHQLHSASRPPASSAELLHASALLEAFGQPTDSGTEKPPSAARSTQAGKAGSGLAGRQASSAGRPTAPRGDATEQAKAPSSILATLAEVEFRKSFGLEGETSFPLPKIEGGAVLVAGPRRSEPCHSIQSISPSSSGEGQLEE</sequence>